<gene>
    <name evidence="1" type="ORF">KIW84_064191</name>
</gene>
<dbReference type="PANTHER" id="PTHR33223:SF8">
    <property type="entry name" value="OS04G0172440 PROTEIN"/>
    <property type="match status" value="1"/>
</dbReference>
<name>A0A9D5A8C5_PEA</name>
<dbReference type="PANTHER" id="PTHR33223">
    <property type="entry name" value="CCHC-TYPE DOMAIN-CONTAINING PROTEIN"/>
    <property type="match status" value="1"/>
</dbReference>
<proteinExistence type="predicted"/>
<dbReference type="Proteomes" id="UP001058974">
    <property type="component" value="Chromosome 6"/>
</dbReference>
<comment type="caution">
    <text evidence="1">The sequence shown here is derived from an EMBL/GenBank/DDBJ whole genome shotgun (WGS) entry which is preliminary data.</text>
</comment>
<keyword evidence="2" id="KW-1185">Reference proteome</keyword>
<evidence type="ECO:0000313" key="1">
    <source>
        <dbReference type="EMBL" id="KAI5398721.1"/>
    </source>
</evidence>
<dbReference type="EMBL" id="JAMSHJ010000006">
    <property type="protein sequence ID" value="KAI5398721.1"/>
    <property type="molecule type" value="Genomic_DNA"/>
</dbReference>
<dbReference type="Gramene" id="Psat06G0419100-T1">
    <property type="protein sequence ID" value="KAI5398721.1"/>
    <property type="gene ID" value="KIW84_064191"/>
</dbReference>
<dbReference type="AlphaFoldDB" id="A0A9D5A8C5"/>
<reference evidence="1 2" key="1">
    <citation type="journal article" date="2022" name="Nat. Genet.">
        <title>Improved pea reference genome and pan-genome highlight genomic features and evolutionary characteristics.</title>
        <authorList>
            <person name="Yang T."/>
            <person name="Liu R."/>
            <person name="Luo Y."/>
            <person name="Hu S."/>
            <person name="Wang D."/>
            <person name="Wang C."/>
            <person name="Pandey M.K."/>
            <person name="Ge S."/>
            <person name="Xu Q."/>
            <person name="Li N."/>
            <person name="Li G."/>
            <person name="Huang Y."/>
            <person name="Saxena R.K."/>
            <person name="Ji Y."/>
            <person name="Li M."/>
            <person name="Yan X."/>
            <person name="He Y."/>
            <person name="Liu Y."/>
            <person name="Wang X."/>
            <person name="Xiang C."/>
            <person name="Varshney R.K."/>
            <person name="Ding H."/>
            <person name="Gao S."/>
            <person name="Zong X."/>
        </authorList>
    </citation>
    <scope>NUCLEOTIDE SEQUENCE [LARGE SCALE GENOMIC DNA]</scope>
    <source>
        <strain evidence="1 2">cv. Zhongwan 6</strain>
    </source>
</reference>
<evidence type="ECO:0008006" key="3">
    <source>
        <dbReference type="Google" id="ProtNLM"/>
    </source>
</evidence>
<evidence type="ECO:0000313" key="2">
    <source>
        <dbReference type="Proteomes" id="UP001058974"/>
    </source>
</evidence>
<accession>A0A9D5A8C5</accession>
<protein>
    <recommendedName>
        <fullName evidence="3">Retrotransposon gag domain-containing protein</fullName>
    </recommendedName>
</protein>
<organism evidence="1 2">
    <name type="scientific">Pisum sativum</name>
    <name type="common">Garden pea</name>
    <name type="synonym">Lathyrus oleraceus</name>
    <dbReference type="NCBI Taxonomy" id="3888"/>
    <lineage>
        <taxon>Eukaryota</taxon>
        <taxon>Viridiplantae</taxon>
        <taxon>Streptophyta</taxon>
        <taxon>Embryophyta</taxon>
        <taxon>Tracheophyta</taxon>
        <taxon>Spermatophyta</taxon>
        <taxon>Magnoliopsida</taxon>
        <taxon>eudicotyledons</taxon>
        <taxon>Gunneridae</taxon>
        <taxon>Pentapetalae</taxon>
        <taxon>rosids</taxon>
        <taxon>fabids</taxon>
        <taxon>Fabales</taxon>
        <taxon>Fabaceae</taxon>
        <taxon>Papilionoideae</taxon>
        <taxon>50 kb inversion clade</taxon>
        <taxon>NPAAA clade</taxon>
        <taxon>Hologalegina</taxon>
        <taxon>IRL clade</taxon>
        <taxon>Fabeae</taxon>
        <taxon>Lathyrus</taxon>
    </lineage>
</organism>
<sequence length="152" mass="18071">MRAIEGDKVFGVVAKEICLVFGLMIPAKFKTPDFDKYKAHSCSKSHLIMYCRKMEAHVEDDKLMMHYFQDNLKGVSSKWYNMDMAPDRRQLLNMSQKDNESFKEYVQRLREVAFQVEPPLTEKELVDWFVDTMQPIFYEIMEPHTIMSRNFP</sequence>